<dbReference type="EMBL" id="QKYV01000008">
    <property type="protein sequence ID" value="PZW38565.1"/>
    <property type="molecule type" value="Genomic_DNA"/>
</dbReference>
<evidence type="ECO:0000313" key="7">
    <source>
        <dbReference type="Proteomes" id="UP000249542"/>
    </source>
</evidence>
<proteinExistence type="predicted"/>
<keyword evidence="6" id="KW-0675">Receptor</keyword>
<feature type="domain" description="TonB-dependent receptor plug" evidence="5">
    <location>
        <begin position="151"/>
        <end position="224"/>
    </location>
</feature>
<evidence type="ECO:0000256" key="2">
    <source>
        <dbReference type="ARBA" id="ARBA00023136"/>
    </source>
</evidence>
<evidence type="ECO:0000256" key="1">
    <source>
        <dbReference type="ARBA" id="ARBA00004442"/>
    </source>
</evidence>
<gene>
    <name evidence="6" type="ORF">LX95_02586</name>
</gene>
<dbReference type="SUPFAM" id="SSF56935">
    <property type="entry name" value="Porins"/>
    <property type="match status" value="1"/>
</dbReference>
<keyword evidence="4" id="KW-0732">Signal</keyword>
<name>A0A2W7HZY2_9FLAO</name>
<dbReference type="InterPro" id="IPR037066">
    <property type="entry name" value="Plug_dom_sf"/>
</dbReference>
<dbReference type="Gene3D" id="2.40.170.20">
    <property type="entry name" value="TonB-dependent receptor, beta-barrel domain"/>
    <property type="match status" value="1"/>
</dbReference>
<dbReference type="GO" id="GO:0009279">
    <property type="term" value="C:cell outer membrane"/>
    <property type="evidence" value="ECO:0007669"/>
    <property type="project" value="UniProtKB-SubCell"/>
</dbReference>
<evidence type="ECO:0000256" key="4">
    <source>
        <dbReference type="SAM" id="SignalP"/>
    </source>
</evidence>
<accession>A0A2W7HZY2</accession>
<comment type="subcellular location">
    <subcellularLocation>
        <location evidence="1">Cell outer membrane</location>
    </subcellularLocation>
</comment>
<feature type="chain" id="PRO_5016017036" evidence="4">
    <location>
        <begin position="25"/>
        <end position="766"/>
    </location>
</feature>
<sequence>MPVSKNLYVFLFIILGLCCSVTKAQTTKDSIALPQVIIELENNYDYNFSFADKDIEDLYVPLYDTKMPFTDIIAFLEAHTPLIFESISEKFIAVTKNKNILTAEKIEELETIIISNYLARGITKKDQGVFEVNFDDFAVLPGLIEPDALQTVRFLPGVESINEKISDLNIRGGTQDQNLVLWDGIRMYQSGHFFGLISAINPYMTQKVSLTKNGTNSAYGNSVSGILSLSTSDKIQNDFHAEAGVNYLSAYGLVDVPLFKNSSLKIAARSSINSFFKTPTYDQYYDRAFQNTEITDTSEQSIKTNDEFSFYDVSLRWLYKLSKKDRLRINFIYLDNDLTFLENAVVDNEINTKTSELSQNSLGIGINYKRNWSDVFKTNFQYYFSDYQLNSKNANAVTSQDLTQENEVIENSFKFTTSYKVNGNIQLENGLDFIKTRIDNVQKMINPLSGNFSQLYATNYALFSTFSFKSNDLKTSLQLGTRLNYFNEFDLFLFEPRFSFNQKILDHLSFEFLGEAKSQSSTQIIDFQKDFLGIENRRWQLADQEEVPILKSFQLSLGVHYHKNNWQASTEAYTKKVKGITSRSQGFQNQFEYAPLIGDYYIRGIDFLLKRRFGRINAWASYSLTNNDYTFEEISEEPFDSNLEITNSLSFTTSYEYNQLKLSGGIKWRSGRHFTPLSETGLSNHQFDYLAPNSDNLDPYVRVDFSASKQFPIHPKINAYAGISIWNVLNTKNIVNAYYERTNEEIFLVEQEGLGITPNLIFRLMF</sequence>
<evidence type="ECO:0000256" key="3">
    <source>
        <dbReference type="ARBA" id="ARBA00023237"/>
    </source>
</evidence>
<keyword evidence="2" id="KW-0472">Membrane</keyword>
<reference evidence="6 7" key="1">
    <citation type="submission" date="2018-06" db="EMBL/GenBank/DDBJ databases">
        <title>Genomic Encyclopedia of Archaeal and Bacterial Type Strains, Phase II (KMG-II): from individual species to whole genera.</title>
        <authorList>
            <person name="Goeker M."/>
        </authorList>
    </citation>
    <scope>NUCLEOTIDE SEQUENCE [LARGE SCALE GENOMIC DNA]</scope>
    <source>
        <strain evidence="6 7">DSM 15361</strain>
    </source>
</reference>
<dbReference type="Proteomes" id="UP000249542">
    <property type="component" value="Unassembled WGS sequence"/>
</dbReference>
<keyword evidence="3" id="KW-0998">Cell outer membrane</keyword>
<protein>
    <submittedName>
        <fullName evidence="6">Outer membrane receptor protein involved in Fe transport</fullName>
    </submittedName>
</protein>
<keyword evidence="7" id="KW-1185">Reference proteome</keyword>
<organism evidence="6 7">
    <name type="scientific">Mesonia algae</name>
    <dbReference type="NCBI Taxonomy" id="213248"/>
    <lineage>
        <taxon>Bacteria</taxon>
        <taxon>Pseudomonadati</taxon>
        <taxon>Bacteroidota</taxon>
        <taxon>Flavobacteriia</taxon>
        <taxon>Flavobacteriales</taxon>
        <taxon>Flavobacteriaceae</taxon>
        <taxon>Mesonia</taxon>
    </lineage>
</organism>
<dbReference type="Pfam" id="PF07715">
    <property type="entry name" value="Plug"/>
    <property type="match status" value="1"/>
</dbReference>
<evidence type="ECO:0000313" key="6">
    <source>
        <dbReference type="EMBL" id="PZW38565.1"/>
    </source>
</evidence>
<dbReference type="InterPro" id="IPR012910">
    <property type="entry name" value="Plug_dom"/>
</dbReference>
<evidence type="ECO:0000259" key="5">
    <source>
        <dbReference type="Pfam" id="PF07715"/>
    </source>
</evidence>
<dbReference type="Gene3D" id="2.170.130.10">
    <property type="entry name" value="TonB-dependent receptor, plug domain"/>
    <property type="match status" value="1"/>
</dbReference>
<dbReference type="AlphaFoldDB" id="A0A2W7HZY2"/>
<comment type="caution">
    <text evidence="6">The sequence shown here is derived from an EMBL/GenBank/DDBJ whole genome shotgun (WGS) entry which is preliminary data.</text>
</comment>
<feature type="signal peptide" evidence="4">
    <location>
        <begin position="1"/>
        <end position="24"/>
    </location>
</feature>
<dbReference type="InterPro" id="IPR036942">
    <property type="entry name" value="Beta-barrel_TonB_sf"/>
</dbReference>